<evidence type="ECO:0000313" key="2">
    <source>
        <dbReference type="EMBL" id="CAK0829130.1"/>
    </source>
</evidence>
<organism evidence="2 3">
    <name type="scientific">Prorocentrum cordatum</name>
    <dbReference type="NCBI Taxonomy" id="2364126"/>
    <lineage>
        <taxon>Eukaryota</taxon>
        <taxon>Sar</taxon>
        <taxon>Alveolata</taxon>
        <taxon>Dinophyceae</taxon>
        <taxon>Prorocentrales</taxon>
        <taxon>Prorocentraceae</taxon>
        <taxon>Prorocentrum</taxon>
    </lineage>
</organism>
<evidence type="ECO:0000313" key="3">
    <source>
        <dbReference type="Proteomes" id="UP001189429"/>
    </source>
</evidence>
<evidence type="ECO:0000256" key="1">
    <source>
        <dbReference type="SAM" id="MobiDB-lite"/>
    </source>
</evidence>
<accession>A0ABN9SCS6</accession>
<dbReference type="EMBL" id="CAUYUJ010010335">
    <property type="protein sequence ID" value="CAK0829130.1"/>
    <property type="molecule type" value="Genomic_DNA"/>
</dbReference>
<feature type="compositionally biased region" description="Polar residues" evidence="1">
    <location>
        <begin position="63"/>
        <end position="75"/>
    </location>
</feature>
<sequence>MAAGSRCSRDHSPLQGGRASPPNSKRDTLAQLAEELATANKQARDAPRTPAQEDVLRLALLSNSSGWRPGTQGSLVVSPVPGSGIARVDVDTTPWAPSRDSTPRGSKAPPGQRLLPDALRRQPAADGREPAEPREARSP</sequence>
<feature type="region of interest" description="Disordered" evidence="1">
    <location>
        <begin position="63"/>
        <end position="139"/>
    </location>
</feature>
<feature type="non-terminal residue" evidence="2">
    <location>
        <position position="139"/>
    </location>
</feature>
<protein>
    <submittedName>
        <fullName evidence="2">Uncharacterized protein</fullName>
    </submittedName>
</protein>
<reference evidence="2" key="1">
    <citation type="submission" date="2023-10" db="EMBL/GenBank/DDBJ databases">
        <authorList>
            <person name="Chen Y."/>
            <person name="Shah S."/>
            <person name="Dougan E. K."/>
            <person name="Thang M."/>
            <person name="Chan C."/>
        </authorList>
    </citation>
    <scope>NUCLEOTIDE SEQUENCE [LARGE SCALE GENOMIC DNA]</scope>
</reference>
<proteinExistence type="predicted"/>
<feature type="compositionally biased region" description="Basic and acidic residues" evidence="1">
    <location>
        <begin position="126"/>
        <end position="139"/>
    </location>
</feature>
<name>A0ABN9SCS6_9DINO</name>
<feature type="region of interest" description="Disordered" evidence="1">
    <location>
        <begin position="1"/>
        <end position="26"/>
    </location>
</feature>
<gene>
    <name evidence="2" type="ORF">PCOR1329_LOCUS28163</name>
</gene>
<comment type="caution">
    <text evidence="2">The sequence shown here is derived from an EMBL/GenBank/DDBJ whole genome shotgun (WGS) entry which is preliminary data.</text>
</comment>
<dbReference type="Proteomes" id="UP001189429">
    <property type="component" value="Unassembled WGS sequence"/>
</dbReference>
<keyword evidence="3" id="KW-1185">Reference proteome</keyword>